<keyword evidence="1" id="KW-0479">Metal-binding</keyword>
<dbReference type="EMBL" id="LXFE01000177">
    <property type="protein sequence ID" value="OLL26481.1"/>
    <property type="molecule type" value="Genomic_DNA"/>
</dbReference>
<dbReference type="PROSITE" id="PS00028">
    <property type="entry name" value="ZINC_FINGER_C2H2_1"/>
    <property type="match status" value="1"/>
</dbReference>
<sequence>MSNRSASPNSTGFASPRMGYFSPAPTYSSTSREPSQEAPAKAIIDSANQPDDPSQFKRPRKKYNIKAKKGRENPFSLNCKLCGKLYKSRKPLKKHFFEHSKHWSPDGGCHGQSCTMFVARCLGTMLHSGSDVDIDIWCGFQPEATPNWGDVGGDLLEESMFDLPTGNGTD</sequence>
<accession>A0A1U7LVE0</accession>
<dbReference type="GO" id="GO:0008270">
    <property type="term" value="F:zinc ion binding"/>
    <property type="evidence" value="ECO:0007669"/>
    <property type="project" value="UniProtKB-KW"/>
</dbReference>
<gene>
    <name evidence="4" type="ORF">NEOLI_003365</name>
</gene>
<evidence type="ECO:0000256" key="1">
    <source>
        <dbReference type="PROSITE-ProRule" id="PRU00042"/>
    </source>
</evidence>
<keyword evidence="1" id="KW-0863">Zinc-finger</keyword>
<evidence type="ECO:0000256" key="2">
    <source>
        <dbReference type="SAM" id="MobiDB-lite"/>
    </source>
</evidence>
<protein>
    <recommendedName>
        <fullName evidence="3">C2H2-type domain-containing protein</fullName>
    </recommendedName>
</protein>
<evidence type="ECO:0000313" key="4">
    <source>
        <dbReference type="EMBL" id="OLL26481.1"/>
    </source>
</evidence>
<evidence type="ECO:0000313" key="5">
    <source>
        <dbReference type="Proteomes" id="UP000186594"/>
    </source>
</evidence>
<dbReference type="InterPro" id="IPR013087">
    <property type="entry name" value="Znf_C2H2_type"/>
</dbReference>
<reference evidence="4 5" key="1">
    <citation type="submission" date="2016-04" db="EMBL/GenBank/DDBJ databases">
        <title>Evolutionary innovation and constraint leading to complex multicellularity in the Ascomycota.</title>
        <authorList>
            <person name="Cisse O."/>
            <person name="Nguyen A."/>
            <person name="Hewitt D.A."/>
            <person name="Jedd G."/>
            <person name="Stajich J.E."/>
        </authorList>
    </citation>
    <scope>NUCLEOTIDE SEQUENCE [LARGE SCALE GENOMIC DNA]</scope>
    <source>
        <strain evidence="4 5">DAH-3</strain>
    </source>
</reference>
<organism evidence="4 5">
    <name type="scientific">Neolecta irregularis (strain DAH-3)</name>
    <dbReference type="NCBI Taxonomy" id="1198029"/>
    <lineage>
        <taxon>Eukaryota</taxon>
        <taxon>Fungi</taxon>
        <taxon>Dikarya</taxon>
        <taxon>Ascomycota</taxon>
        <taxon>Taphrinomycotina</taxon>
        <taxon>Neolectales</taxon>
        <taxon>Neolectaceae</taxon>
        <taxon>Neolecta</taxon>
    </lineage>
</organism>
<dbReference type="AlphaFoldDB" id="A0A1U7LVE0"/>
<feature type="domain" description="C2H2-type" evidence="3">
    <location>
        <begin position="77"/>
        <end position="104"/>
    </location>
</feature>
<feature type="compositionally biased region" description="Polar residues" evidence="2">
    <location>
        <begin position="1"/>
        <end position="13"/>
    </location>
</feature>
<dbReference type="PROSITE" id="PS50157">
    <property type="entry name" value="ZINC_FINGER_C2H2_2"/>
    <property type="match status" value="1"/>
</dbReference>
<keyword evidence="5" id="KW-1185">Reference proteome</keyword>
<proteinExistence type="predicted"/>
<comment type="caution">
    <text evidence="4">The sequence shown here is derived from an EMBL/GenBank/DDBJ whole genome shotgun (WGS) entry which is preliminary data.</text>
</comment>
<name>A0A1U7LVE0_NEOID</name>
<feature type="region of interest" description="Disordered" evidence="2">
    <location>
        <begin position="1"/>
        <end position="60"/>
    </location>
</feature>
<evidence type="ECO:0000259" key="3">
    <source>
        <dbReference type="PROSITE" id="PS50157"/>
    </source>
</evidence>
<dbReference type="Proteomes" id="UP000186594">
    <property type="component" value="Unassembled WGS sequence"/>
</dbReference>
<keyword evidence="1" id="KW-0862">Zinc</keyword>